<dbReference type="SUPFAM" id="SSF53613">
    <property type="entry name" value="Ribokinase-like"/>
    <property type="match status" value="1"/>
</dbReference>
<evidence type="ECO:0000256" key="3">
    <source>
        <dbReference type="ARBA" id="ARBA00022777"/>
    </source>
</evidence>
<proteinExistence type="inferred from homology"/>
<dbReference type="PANTHER" id="PTHR43320:SF2">
    <property type="entry name" value="2-DEHYDRO-3-DEOXYGLUCONOKINASE_2-DEHYDRO-3-DEOXYGALACTONOKINASE"/>
    <property type="match status" value="1"/>
</dbReference>
<accession>A0A2M9HEV6</accession>
<protein>
    <recommendedName>
        <fullName evidence="4">Carbohydrate kinase PfkB domain-containing protein</fullName>
    </recommendedName>
</protein>
<dbReference type="EMBL" id="PEBK01000004">
    <property type="protein sequence ID" value="PJM75331.1"/>
    <property type="molecule type" value="Genomic_DNA"/>
</dbReference>
<comment type="similarity">
    <text evidence="1">Belongs to the carbohydrate kinase PfkB family.</text>
</comment>
<dbReference type="OrthoDB" id="9808601at2"/>
<dbReference type="InterPro" id="IPR011611">
    <property type="entry name" value="PfkB_dom"/>
</dbReference>
<dbReference type="GO" id="GO:0016301">
    <property type="term" value="F:kinase activity"/>
    <property type="evidence" value="ECO:0007669"/>
    <property type="project" value="UniProtKB-KW"/>
</dbReference>
<evidence type="ECO:0000313" key="6">
    <source>
        <dbReference type="Proteomes" id="UP000231451"/>
    </source>
</evidence>
<evidence type="ECO:0000256" key="2">
    <source>
        <dbReference type="ARBA" id="ARBA00022679"/>
    </source>
</evidence>
<keyword evidence="3" id="KW-0418">Kinase</keyword>
<dbReference type="InterPro" id="IPR052700">
    <property type="entry name" value="Carb_kinase_PfkB-like"/>
</dbReference>
<dbReference type="InterPro" id="IPR029056">
    <property type="entry name" value="Ribokinase-like"/>
</dbReference>
<dbReference type="AlphaFoldDB" id="A0A2M9HEV6"/>
<gene>
    <name evidence="5" type="ORF">CSQ87_04770</name>
</gene>
<name>A0A2M9HEV6_9BIFI</name>
<evidence type="ECO:0000313" key="5">
    <source>
        <dbReference type="EMBL" id="PJM75331.1"/>
    </source>
</evidence>
<feature type="domain" description="Carbohydrate kinase PfkB" evidence="4">
    <location>
        <begin position="23"/>
        <end position="299"/>
    </location>
</feature>
<dbReference type="CDD" id="cd01166">
    <property type="entry name" value="KdgK"/>
    <property type="match status" value="1"/>
</dbReference>
<dbReference type="Pfam" id="PF00294">
    <property type="entry name" value="PfkB"/>
    <property type="match status" value="1"/>
</dbReference>
<dbReference type="Proteomes" id="UP000231451">
    <property type="component" value="Unassembled WGS sequence"/>
</dbReference>
<keyword evidence="6" id="KW-1185">Reference proteome</keyword>
<reference evidence="5 6" key="1">
    <citation type="submission" date="2017-10" db="EMBL/GenBank/DDBJ databases">
        <title>Draft genome sequences of strains TRE 1, TRE 9, TRE H and TRI 7, isolated from tamarins, belonging to four potential novel Bifidobacterium species.</title>
        <authorList>
            <person name="Mattarelli P."/>
            <person name="Modesto M."/>
            <person name="Puglisi E."/>
            <person name="Morelli L."/>
            <person name="Spezio C."/>
            <person name="Bonetti A."/>
            <person name="Sandri C."/>
        </authorList>
    </citation>
    <scope>NUCLEOTIDE SEQUENCE [LARGE SCALE GENOMIC DNA]</scope>
    <source>
        <strain evidence="6">TRI7</strain>
    </source>
</reference>
<dbReference type="RefSeq" id="WP_100512749.1">
    <property type="nucleotide sequence ID" value="NZ_JAFEJQ010000002.1"/>
</dbReference>
<sequence>MVSYDVTSIGEGGIRLSSPLGHRIQRARTFGIQIAGTEANVLCALGCLNWNTSWFSALPDSALGRRVEFQYKGFGVDLSHVKRVPGARIGTYYVEYSKPPLPTKVMFDRANTAFCNMTVDDIDWDALLDTRLLLLSGLTLPLSPTVRKILEVANEKAHAAGVPVAFDVNYRHNLWEVEEAAKVVRPFIEQADILFCKRDDVNLLVKTVADEDEGLEALREISQASWIVMSNGAKGAEGLIDGKRMHEDAAPVEILDRLGAGDGLAAGVLHSWLNGNAEDCLKYGVNVAGLALSHYGEQVTITVDELDSLVKNPHSSLER</sequence>
<evidence type="ECO:0000259" key="4">
    <source>
        <dbReference type="Pfam" id="PF00294"/>
    </source>
</evidence>
<comment type="caution">
    <text evidence="5">The sequence shown here is derived from an EMBL/GenBank/DDBJ whole genome shotgun (WGS) entry which is preliminary data.</text>
</comment>
<evidence type="ECO:0000256" key="1">
    <source>
        <dbReference type="ARBA" id="ARBA00010688"/>
    </source>
</evidence>
<keyword evidence="2" id="KW-0808">Transferase</keyword>
<dbReference type="Gene3D" id="3.40.1190.20">
    <property type="match status" value="1"/>
</dbReference>
<organism evidence="5 6">
    <name type="scientific">Bifidobacterium simiarum</name>
    <dbReference type="NCBI Taxonomy" id="2045441"/>
    <lineage>
        <taxon>Bacteria</taxon>
        <taxon>Bacillati</taxon>
        <taxon>Actinomycetota</taxon>
        <taxon>Actinomycetes</taxon>
        <taxon>Bifidobacteriales</taxon>
        <taxon>Bifidobacteriaceae</taxon>
        <taxon>Bifidobacterium</taxon>
    </lineage>
</organism>
<dbReference type="PANTHER" id="PTHR43320">
    <property type="entry name" value="SUGAR KINASE"/>
    <property type="match status" value="1"/>
</dbReference>